<evidence type="ECO:0000256" key="4">
    <source>
        <dbReference type="ARBA" id="ARBA00022840"/>
    </source>
</evidence>
<comment type="similarity">
    <text evidence="1">Belongs to the ABC transporter superfamily.</text>
</comment>
<dbReference type="SMART" id="SM00382">
    <property type="entry name" value="AAA"/>
    <property type="match status" value="1"/>
</dbReference>
<evidence type="ECO:0000256" key="3">
    <source>
        <dbReference type="ARBA" id="ARBA00022741"/>
    </source>
</evidence>
<evidence type="ECO:0000313" key="7">
    <source>
        <dbReference type="Proteomes" id="UP000199074"/>
    </source>
</evidence>
<organism evidence="6 7">
    <name type="scientific">Devosia crocina</name>
    <dbReference type="NCBI Taxonomy" id="429728"/>
    <lineage>
        <taxon>Bacteria</taxon>
        <taxon>Pseudomonadati</taxon>
        <taxon>Pseudomonadota</taxon>
        <taxon>Alphaproteobacteria</taxon>
        <taxon>Hyphomicrobiales</taxon>
        <taxon>Devosiaceae</taxon>
        <taxon>Devosia</taxon>
    </lineage>
</organism>
<dbReference type="RefSeq" id="WP_092424718.1">
    <property type="nucleotide sequence ID" value="NZ_FPCK01000002.1"/>
</dbReference>
<keyword evidence="3" id="KW-0547">Nucleotide-binding</keyword>
<reference evidence="6 7" key="1">
    <citation type="submission" date="2016-10" db="EMBL/GenBank/DDBJ databases">
        <authorList>
            <person name="de Groot N.N."/>
        </authorList>
    </citation>
    <scope>NUCLEOTIDE SEQUENCE [LARGE SCALE GENOMIC DNA]</scope>
    <source>
        <strain evidence="6 7">IPL20</strain>
    </source>
</reference>
<evidence type="ECO:0000256" key="1">
    <source>
        <dbReference type="ARBA" id="ARBA00005417"/>
    </source>
</evidence>
<dbReference type="GO" id="GO:0016887">
    <property type="term" value="F:ATP hydrolysis activity"/>
    <property type="evidence" value="ECO:0007669"/>
    <property type="project" value="InterPro"/>
</dbReference>
<keyword evidence="4 6" id="KW-0067">ATP-binding</keyword>
<keyword evidence="2" id="KW-0813">Transport</keyword>
<dbReference type="EMBL" id="FPCK01000002">
    <property type="protein sequence ID" value="SFV36109.1"/>
    <property type="molecule type" value="Genomic_DNA"/>
</dbReference>
<dbReference type="OrthoDB" id="9805601at2"/>
<dbReference type="AlphaFoldDB" id="A0A1I7NNA9"/>
<dbReference type="STRING" id="429728.SAMN05216456_2336"/>
<dbReference type="FunFam" id="3.40.50.300:FF:000134">
    <property type="entry name" value="Iron-enterobactin ABC transporter ATP-binding protein"/>
    <property type="match status" value="1"/>
</dbReference>
<gene>
    <name evidence="6" type="ORF">SAMN05216456_2336</name>
</gene>
<dbReference type="Gene3D" id="3.40.50.300">
    <property type="entry name" value="P-loop containing nucleotide triphosphate hydrolases"/>
    <property type="match status" value="1"/>
</dbReference>
<dbReference type="InterPro" id="IPR027417">
    <property type="entry name" value="P-loop_NTPase"/>
</dbReference>
<evidence type="ECO:0000259" key="5">
    <source>
        <dbReference type="PROSITE" id="PS50893"/>
    </source>
</evidence>
<accession>A0A1I7NNA9</accession>
<dbReference type="CDD" id="cd03214">
    <property type="entry name" value="ABC_Iron-Siderophores_B12_Hemin"/>
    <property type="match status" value="1"/>
</dbReference>
<dbReference type="PANTHER" id="PTHR42794:SF2">
    <property type="entry name" value="ABC TRANSPORTER ATP-BINDING PROTEIN"/>
    <property type="match status" value="1"/>
</dbReference>
<dbReference type="InterPro" id="IPR003593">
    <property type="entry name" value="AAA+_ATPase"/>
</dbReference>
<proteinExistence type="inferred from homology"/>
<sequence length="259" mass="27347">MSEGLVACGITIRRGGVPVVRDVGFAAPAGRVTGLVGPNGAGKSTLVSAIMGLHRPETGTISFGGRDLVALGRRERARLAAYLEQSASTDERVSVADVVALGRIPHARLWSPEPDEQDDRIVAAALERVGMTTFSRRPYASLSGGEQQRVQLARALAQEPRLLLLDEPTSHLDIRGQLQALDLLRAEAASGMTVLVVLHDLNLALSRCDWLVVMGGGQVVAEGTPEAILTQDLIASVYGVRASIVRGQSGSLIAFDTAI</sequence>
<dbReference type="Proteomes" id="UP000199074">
    <property type="component" value="Unassembled WGS sequence"/>
</dbReference>
<dbReference type="InterPro" id="IPR017871">
    <property type="entry name" value="ABC_transporter-like_CS"/>
</dbReference>
<dbReference type="SUPFAM" id="SSF52540">
    <property type="entry name" value="P-loop containing nucleoside triphosphate hydrolases"/>
    <property type="match status" value="1"/>
</dbReference>
<feature type="domain" description="ABC transporter" evidence="5">
    <location>
        <begin position="5"/>
        <end position="241"/>
    </location>
</feature>
<protein>
    <submittedName>
        <fullName evidence="6">Iron complex transport system ATP-binding protein</fullName>
    </submittedName>
</protein>
<dbReference type="InterPro" id="IPR003439">
    <property type="entry name" value="ABC_transporter-like_ATP-bd"/>
</dbReference>
<name>A0A1I7NNA9_9HYPH</name>
<dbReference type="PROSITE" id="PS00211">
    <property type="entry name" value="ABC_TRANSPORTER_1"/>
    <property type="match status" value="1"/>
</dbReference>
<dbReference type="PANTHER" id="PTHR42794">
    <property type="entry name" value="HEMIN IMPORT ATP-BINDING PROTEIN HMUV"/>
    <property type="match status" value="1"/>
</dbReference>
<dbReference type="Pfam" id="PF00005">
    <property type="entry name" value="ABC_tran"/>
    <property type="match status" value="1"/>
</dbReference>
<evidence type="ECO:0000256" key="2">
    <source>
        <dbReference type="ARBA" id="ARBA00022448"/>
    </source>
</evidence>
<keyword evidence="7" id="KW-1185">Reference proteome</keyword>
<evidence type="ECO:0000313" key="6">
    <source>
        <dbReference type="EMBL" id="SFV36109.1"/>
    </source>
</evidence>
<dbReference type="GO" id="GO:0005524">
    <property type="term" value="F:ATP binding"/>
    <property type="evidence" value="ECO:0007669"/>
    <property type="project" value="UniProtKB-KW"/>
</dbReference>
<dbReference type="PROSITE" id="PS50893">
    <property type="entry name" value="ABC_TRANSPORTER_2"/>
    <property type="match status" value="1"/>
</dbReference>